<reference evidence="5" key="1">
    <citation type="submission" date="2023-03" db="EMBL/GenBank/DDBJ databases">
        <authorList>
            <person name="Shen W."/>
            <person name="Cai J."/>
        </authorList>
    </citation>
    <scope>NUCLEOTIDE SEQUENCE</scope>
    <source>
        <strain evidence="5">B245-2</strain>
    </source>
</reference>
<organism evidence="5 6">
    <name type="scientific">Enterococcus cecorum</name>
    <dbReference type="NCBI Taxonomy" id="44008"/>
    <lineage>
        <taxon>Bacteria</taxon>
        <taxon>Bacillati</taxon>
        <taxon>Bacillota</taxon>
        <taxon>Bacilli</taxon>
        <taxon>Lactobacillales</taxon>
        <taxon>Enterococcaceae</taxon>
        <taxon>Enterococcus</taxon>
    </lineage>
</organism>
<evidence type="ECO:0000256" key="1">
    <source>
        <dbReference type="ARBA" id="ARBA00022612"/>
    </source>
</evidence>
<proteinExistence type="predicted"/>
<sequence length="192" mass="22085">MKKYQTRSLSGLQTREAENDQMIIGGYFVVFNTWTELWDGYYEQVSPKAFENVDLTDIRALINHNDGLVLGRTKSNTLTLRVDDKGLYGEIKVNPNDQDAVNLYERVKRGDVDQCSFGFQITEEEWEDTVEGYRSTITGINLFEVSVVTFPAYEDTSVSARSKDVLNFRKRKLKERLSDVKANFISKKNQSL</sequence>
<gene>
    <name evidence="5" type="ORF">P7H47_09210</name>
</gene>
<keyword evidence="3" id="KW-0378">Hydrolase</keyword>
<dbReference type="EMBL" id="JARQBI010000024">
    <property type="protein sequence ID" value="MDT2797413.1"/>
    <property type="molecule type" value="Genomic_DNA"/>
</dbReference>
<keyword evidence="2 5" id="KW-0645">Protease</keyword>
<dbReference type="AlphaFoldDB" id="A0AAW8TQS7"/>
<keyword evidence="1" id="KW-1188">Viral release from host cell</keyword>
<name>A0AAW8TQS7_9ENTE</name>
<dbReference type="Pfam" id="PF04586">
    <property type="entry name" value="Peptidase_S78"/>
    <property type="match status" value="1"/>
</dbReference>
<dbReference type="NCBIfam" id="TIGR01543">
    <property type="entry name" value="proheadase_HK97"/>
    <property type="match status" value="1"/>
</dbReference>
<evidence type="ECO:0000313" key="6">
    <source>
        <dbReference type="Proteomes" id="UP001255696"/>
    </source>
</evidence>
<protein>
    <submittedName>
        <fullName evidence="5">HK97 family phage prohead protease</fullName>
    </submittedName>
</protein>
<accession>A0AAW8TQS7</accession>
<evidence type="ECO:0000256" key="2">
    <source>
        <dbReference type="ARBA" id="ARBA00022670"/>
    </source>
</evidence>
<evidence type="ECO:0000313" key="5">
    <source>
        <dbReference type="EMBL" id="MDT2797413.1"/>
    </source>
</evidence>
<feature type="domain" description="Prohead serine protease" evidence="4">
    <location>
        <begin position="12"/>
        <end position="168"/>
    </location>
</feature>
<evidence type="ECO:0000259" key="4">
    <source>
        <dbReference type="Pfam" id="PF04586"/>
    </source>
</evidence>
<comment type="caution">
    <text evidence="5">The sequence shown here is derived from an EMBL/GenBank/DDBJ whole genome shotgun (WGS) entry which is preliminary data.</text>
</comment>
<dbReference type="InterPro" id="IPR054613">
    <property type="entry name" value="Peptidase_S78_dom"/>
</dbReference>
<dbReference type="RefSeq" id="WP_311898167.1">
    <property type="nucleotide sequence ID" value="NZ_JARQBI010000024.1"/>
</dbReference>
<evidence type="ECO:0000256" key="3">
    <source>
        <dbReference type="ARBA" id="ARBA00022801"/>
    </source>
</evidence>
<dbReference type="GO" id="GO:0006508">
    <property type="term" value="P:proteolysis"/>
    <property type="evidence" value="ECO:0007669"/>
    <property type="project" value="UniProtKB-KW"/>
</dbReference>
<dbReference type="InterPro" id="IPR006433">
    <property type="entry name" value="Prohead_protease"/>
</dbReference>
<dbReference type="Proteomes" id="UP001255696">
    <property type="component" value="Unassembled WGS sequence"/>
</dbReference>
<dbReference type="GO" id="GO:0008233">
    <property type="term" value="F:peptidase activity"/>
    <property type="evidence" value="ECO:0007669"/>
    <property type="project" value="UniProtKB-KW"/>
</dbReference>